<dbReference type="EMBL" id="GBXM01032766">
    <property type="protein sequence ID" value="JAH75811.1"/>
    <property type="molecule type" value="Transcribed_RNA"/>
</dbReference>
<evidence type="ECO:0000313" key="1">
    <source>
        <dbReference type="EMBL" id="JAH75811.1"/>
    </source>
</evidence>
<protein>
    <submittedName>
        <fullName evidence="1">Uncharacterized protein</fullName>
    </submittedName>
</protein>
<name>A0A0E9VCT3_ANGAN</name>
<proteinExistence type="predicted"/>
<sequence>MWISKAVYSPTQILEAAPTS</sequence>
<dbReference type="AlphaFoldDB" id="A0A0E9VCT3"/>
<organism evidence="1">
    <name type="scientific">Anguilla anguilla</name>
    <name type="common">European freshwater eel</name>
    <name type="synonym">Muraena anguilla</name>
    <dbReference type="NCBI Taxonomy" id="7936"/>
    <lineage>
        <taxon>Eukaryota</taxon>
        <taxon>Metazoa</taxon>
        <taxon>Chordata</taxon>
        <taxon>Craniata</taxon>
        <taxon>Vertebrata</taxon>
        <taxon>Euteleostomi</taxon>
        <taxon>Actinopterygii</taxon>
        <taxon>Neopterygii</taxon>
        <taxon>Teleostei</taxon>
        <taxon>Anguilliformes</taxon>
        <taxon>Anguillidae</taxon>
        <taxon>Anguilla</taxon>
    </lineage>
</organism>
<accession>A0A0E9VCT3</accession>
<reference evidence="1" key="2">
    <citation type="journal article" date="2015" name="Fish Shellfish Immunol.">
        <title>Early steps in the European eel (Anguilla anguilla)-Vibrio vulnificus interaction in the gills: Role of the RtxA13 toxin.</title>
        <authorList>
            <person name="Callol A."/>
            <person name="Pajuelo D."/>
            <person name="Ebbesson L."/>
            <person name="Teles M."/>
            <person name="MacKenzie S."/>
            <person name="Amaro C."/>
        </authorList>
    </citation>
    <scope>NUCLEOTIDE SEQUENCE</scope>
</reference>
<reference evidence="1" key="1">
    <citation type="submission" date="2014-11" db="EMBL/GenBank/DDBJ databases">
        <authorList>
            <person name="Amaro Gonzalez C."/>
        </authorList>
    </citation>
    <scope>NUCLEOTIDE SEQUENCE</scope>
</reference>